<dbReference type="InterPro" id="IPR052230">
    <property type="entry name" value="DNA_polymerase_eta"/>
</dbReference>
<keyword evidence="4" id="KW-0227">DNA damage</keyword>
<comment type="caution">
    <text evidence="7">The sequence shown here is derived from an EMBL/GenBank/DDBJ whole genome shotgun (WGS) entry which is preliminary data.</text>
</comment>
<keyword evidence="8" id="KW-1185">Reference proteome</keyword>
<dbReference type="AlphaFoldDB" id="A0A835IP34"/>
<evidence type="ECO:0000256" key="4">
    <source>
        <dbReference type="ARBA" id="ARBA00022763"/>
    </source>
</evidence>
<dbReference type="GO" id="GO:0046872">
    <property type="term" value="F:metal ion binding"/>
    <property type="evidence" value="ECO:0007669"/>
    <property type="project" value="UniProtKB-KW"/>
</dbReference>
<dbReference type="GO" id="GO:0042276">
    <property type="term" value="P:error-prone translesion synthesis"/>
    <property type="evidence" value="ECO:0007669"/>
    <property type="project" value="TreeGrafter"/>
</dbReference>
<name>A0A835IP34_9MAGN</name>
<evidence type="ECO:0000256" key="3">
    <source>
        <dbReference type="ARBA" id="ARBA00022723"/>
    </source>
</evidence>
<dbReference type="OrthoDB" id="5723at2759"/>
<dbReference type="Proteomes" id="UP000631114">
    <property type="component" value="Unassembled WGS sequence"/>
</dbReference>
<gene>
    <name evidence="7" type="ORF">IFM89_019401</name>
</gene>
<dbReference type="EMBL" id="JADFTS010000002">
    <property type="protein sequence ID" value="KAF9621315.1"/>
    <property type="molecule type" value="Genomic_DNA"/>
</dbReference>
<dbReference type="GO" id="GO:0035861">
    <property type="term" value="C:site of double-strand break"/>
    <property type="evidence" value="ECO:0007669"/>
    <property type="project" value="TreeGrafter"/>
</dbReference>
<keyword evidence="6" id="KW-0539">Nucleus</keyword>
<comment type="subcellular location">
    <subcellularLocation>
        <location evidence="1">Nucleus</location>
    </subcellularLocation>
</comment>
<keyword evidence="3" id="KW-0479">Metal-binding</keyword>
<evidence type="ECO:0000313" key="7">
    <source>
        <dbReference type="EMBL" id="KAF9621315.1"/>
    </source>
</evidence>
<evidence type="ECO:0000313" key="8">
    <source>
        <dbReference type="Proteomes" id="UP000631114"/>
    </source>
</evidence>
<organism evidence="7 8">
    <name type="scientific">Coptis chinensis</name>
    <dbReference type="NCBI Taxonomy" id="261450"/>
    <lineage>
        <taxon>Eukaryota</taxon>
        <taxon>Viridiplantae</taxon>
        <taxon>Streptophyta</taxon>
        <taxon>Embryophyta</taxon>
        <taxon>Tracheophyta</taxon>
        <taxon>Spermatophyta</taxon>
        <taxon>Magnoliopsida</taxon>
        <taxon>Ranunculales</taxon>
        <taxon>Ranunculaceae</taxon>
        <taxon>Coptidoideae</taxon>
        <taxon>Coptis</taxon>
    </lineage>
</organism>
<dbReference type="Gene3D" id="3.30.1490.100">
    <property type="entry name" value="DNA polymerase, Y-family, little finger domain"/>
    <property type="match status" value="1"/>
</dbReference>
<evidence type="ECO:0000256" key="6">
    <source>
        <dbReference type="ARBA" id="ARBA00023242"/>
    </source>
</evidence>
<accession>A0A835IP34</accession>
<dbReference type="Pfam" id="PF21704">
    <property type="entry name" value="POLH-Rev1_HhH"/>
    <property type="match status" value="1"/>
</dbReference>
<evidence type="ECO:0000256" key="1">
    <source>
        <dbReference type="ARBA" id="ARBA00004123"/>
    </source>
</evidence>
<keyword evidence="5" id="KW-0234">DNA repair</keyword>
<evidence type="ECO:0000256" key="2">
    <source>
        <dbReference type="ARBA" id="ARBA00022679"/>
    </source>
</evidence>
<dbReference type="InterPro" id="IPR036775">
    <property type="entry name" value="DNA_pol_Y-fam_lit_finger_sf"/>
</dbReference>
<proteinExistence type="predicted"/>
<sequence>MARKQLGGKLGSSVQTDLGVNNVGDLLQFSEDYLLERYGVNTCSDKLCNFPALVCCLTLTSTPAHGYGVLQEALIGDEVEGRLLPKSHGSGKTFPGPQALKTITSVRKFLSNFFLQNFPSASSSWPPPPPIHADTSVHMVTFYVNCHDPFQGAHWEMSLGLAFHEL</sequence>
<dbReference type="PANTHER" id="PTHR45873:SF1">
    <property type="entry name" value="DNA POLYMERASE ETA"/>
    <property type="match status" value="1"/>
</dbReference>
<dbReference type="Gene3D" id="1.10.150.20">
    <property type="entry name" value="5' to 3' exonuclease, C-terminal subdomain"/>
    <property type="match status" value="1"/>
</dbReference>
<dbReference type="GO" id="GO:0003684">
    <property type="term" value="F:damaged DNA binding"/>
    <property type="evidence" value="ECO:0007669"/>
    <property type="project" value="InterPro"/>
</dbReference>
<dbReference type="GO" id="GO:0005634">
    <property type="term" value="C:nucleus"/>
    <property type="evidence" value="ECO:0007669"/>
    <property type="project" value="UniProtKB-SubCell"/>
</dbReference>
<protein>
    <submittedName>
        <fullName evidence="7">Uncharacterized protein</fullName>
    </submittedName>
</protein>
<dbReference type="GO" id="GO:0005657">
    <property type="term" value="C:replication fork"/>
    <property type="evidence" value="ECO:0007669"/>
    <property type="project" value="TreeGrafter"/>
</dbReference>
<dbReference type="GO" id="GO:0003887">
    <property type="term" value="F:DNA-directed DNA polymerase activity"/>
    <property type="evidence" value="ECO:0007669"/>
    <property type="project" value="TreeGrafter"/>
</dbReference>
<dbReference type="PANTHER" id="PTHR45873">
    <property type="entry name" value="DNA POLYMERASE ETA"/>
    <property type="match status" value="1"/>
</dbReference>
<evidence type="ECO:0000256" key="5">
    <source>
        <dbReference type="ARBA" id="ARBA00023204"/>
    </source>
</evidence>
<dbReference type="GO" id="GO:0009314">
    <property type="term" value="P:response to radiation"/>
    <property type="evidence" value="ECO:0007669"/>
    <property type="project" value="TreeGrafter"/>
</dbReference>
<keyword evidence="2" id="KW-0808">Transferase</keyword>
<reference evidence="7 8" key="1">
    <citation type="submission" date="2020-10" db="EMBL/GenBank/DDBJ databases">
        <title>The Coptis chinensis genome and diversification of protoberbering-type alkaloids.</title>
        <authorList>
            <person name="Wang B."/>
            <person name="Shu S."/>
            <person name="Song C."/>
            <person name="Liu Y."/>
        </authorList>
    </citation>
    <scope>NUCLEOTIDE SEQUENCE [LARGE SCALE GENOMIC DNA]</scope>
    <source>
        <strain evidence="7">HL-2020</strain>
        <tissue evidence="7">Leaf</tissue>
    </source>
</reference>
<dbReference type="GO" id="GO:0006281">
    <property type="term" value="P:DNA repair"/>
    <property type="evidence" value="ECO:0007669"/>
    <property type="project" value="UniProtKB-KW"/>
</dbReference>